<dbReference type="OrthoDB" id="778454at2759"/>
<accession>A0A9D4A1C4</accession>
<comment type="caution">
    <text evidence="1">The sequence shown here is derived from an EMBL/GenBank/DDBJ whole genome shotgun (WGS) entry which is preliminary data.</text>
</comment>
<dbReference type="AlphaFoldDB" id="A0A9D4A1C4"/>
<sequence length="64" mass="7186">MNMMQRQVGTVIPINIENNPRRDGKEHIKAISLCLDTILENSTVPAPNEVSGRKKQGMYYQLGS</sequence>
<reference evidence="1 2" key="1">
    <citation type="journal article" date="2021" name="Plant Biotechnol. J.">
        <title>Multi-omics assisted identification of the key and species-specific regulatory components of drought-tolerant mechanisms in Gossypium stocksii.</title>
        <authorList>
            <person name="Yu D."/>
            <person name="Ke L."/>
            <person name="Zhang D."/>
            <person name="Wu Y."/>
            <person name="Sun Y."/>
            <person name="Mei J."/>
            <person name="Sun J."/>
            <person name="Sun Y."/>
        </authorList>
    </citation>
    <scope>NUCLEOTIDE SEQUENCE [LARGE SCALE GENOMIC DNA]</scope>
    <source>
        <strain evidence="2">cv. E1</strain>
        <tissue evidence="1">Leaf</tissue>
    </source>
</reference>
<dbReference type="EMBL" id="JAIQCV010000007">
    <property type="protein sequence ID" value="KAH1080574.1"/>
    <property type="molecule type" value="Genomic_DNA"/>
</dbReference>
<dbReference type="Proteomes" id="UP000828251">
    <property type="component" value="Unassembled WGS sequence"/>
</dbReference>
<keyword evidence="2" id="KW-1185">Reference proteome</keyword>
<gene>
    <name evidence="1" type="ORF">J1N35_020335</name>
</gene>
<proteinExistence type="predicted"/>
<organism evidence="1 2">
    <name type="scientific">Gossypium stocksii</name>
    <dbReference type="NCBI Taxonomy" id="47602"/>
    <lineage>
        <taxon>Eukaryota</taxon>
        <taxon>Viridiplantae</taxon>
        <taxon>Streptophyta</taxon>
        <taxon>Embryophyta</taxon>
        <taxon>Tracheophyta</taxon>
        <taxon>Spermatophyta</taxon>
        <taxon>Magnoliopsida</taxon>
        <taxon>eudicotyledons</taxon>
        <taxon>Gunneridae</taxon>
        <taxon>Pentapetalae</taxon>
        <taxon>rosids</taxon>
        <taxon>malvids</taxon>
        <taxon>Malvales</taxon>
        <taxon>Malvaceae</taxon>
        <taxon>Malvoideae</taxon>
        <taxon>Gossypium</taxon>
    </lineage>
</organism>
<protein>
    <submittedName>
        <fullName evidence="1">Uncharacterized protein</fullName>
    </submittedName>
</protein>
<evidence type="ECO:0000313" key="2">
    <source>
        <dbReference type="Proteomes" id="UP000828251"/>
    </source>
</evidence>
<name>A0A9D4A1C4_9ROSI</name>
<evidence type="ECO:0000313" key="1">
    <source>
        <dbReference type="EMBL" id="KAH1080574.1"/>
    </source>
</evidence>